<dbReference type="Proteomes" id="UP000005839">
    <property type="component" value="Unassembled WGS sequence"/>
</dbReference>
<protein>
    <submittedName>
        <fullName evidence="1">Uncharacterized protein</fullName>
    </submittedName>
</protein>
<name>A9DIR8_9GAMM</name>
<reference evidence="1 2" key="1">
    <citation type="submission" date="2007-10" db="EMBL/GenBank/DDBJ databases">
        <authorList>
            <person name="Yayanos A."/>
            <person name="Ferriera S."/>
            <person name="Johnson J."/>
            <person name="Kravitz S."/>
            <person name="Halpern A."/>
            <person name="Remington K."/>
            <person name="Beeson K."/>
            <person name="Tran B."/>
            <person name="Rogers Y.-H."/>
            <person name="Friedman R."/>
            <person name="Venter J.C."/>
        </authorList>
    </citation>
    <scope>NUCLEOTIDE SEQUENCE [LARGE SCALE GENOMIC DNA]</scope>
    <source>
        <strain evidence="1 2">KT99</strain>
    </source>
</reference>
<evidence type="ECO:0000313" key="2">
    <source>
        <dbReference type="Proteomes" id="UP000005839"/>
    </source>
</evidence>
<dbReference type="EMBL" id="ABIC01000054">
    <property type="protein sequence ID" value="EDP99063.1"/>
    <property type="molecule type" value="Genomic_DNA"/>
</dbReference>
<evidence type="ECO:0000313" key="1">
    <source>
        <dbReference type="EMBL" id="EDP99063.1"/>
    </source>
</evidence>
<sequence>MPATARVKLDSLHTADYTADTIEKVAHHVFRLSDDTL</sequence>
<keyword evidence="2" id="KW-1185">Reference proteome</keyword>
<dbReference type="AlphaFoldDB" id="A9DIR8"/>
<organism evidence="1 2">
    <name type="scientific">Shewanella benthica KT99</name>
    <dbReference type="NCBI Taxonomy" id="314608"/>
    <lineage>
        <taxon>Bacteria</taxon>
        <taxon>Pseudomonadati</taxon>
        <taxon>Pseudomonadota</taxon>
        <taxon>Gammaproteobacteria</taxon>
        <taxon>Alteromonadales</taxon>
        <taxon>Shewanellaceae</taxon>
        <taxon>Shewanella</taxon>
    </lineage>
</organism>
<accession>A9DIR8</accession>
<gene>
    <name evidence="1" type="ORF">KT99_11448</name>
</gene>
<comment type="caution">
    <text evidence="1">The sequence shown here is derived from an EMBL/GenBank/DDBJ whole genome shotgun (WGS) entry which is preliminary data.</text>
</comment>
<proteinExistence type="predicted"/>